<sequence length="126" mass="13932">MFRPRSTESVDPARQQDGGRTSADVERGVYRLLEKGAEPRHPASSHVPNRTIFTRPVIQLFIKHPSAQRAAWETTAGRRVCVCVCVCVCVYVCVCGPGCVSLNRLLQVEGHFVTHLALRPNNDSCS</sequence>
<organism evidence="2 3">
    <name type="scientific">Liparis tanakae</name>
    <name type="common">Tanaka's snailfish</name>
    <dbReference type="NCBI Taxonomy" id="230148"/>
    <lineage>
        <taxon>Eukaryota</taxon>
        <taxon>Metazoa</taxon>
        <taxon>Chordata</taxon>
        <taxon>Craniata</taxon>
        <taxon>Vertebrata</taxon>
        <taxon>Euteleostomi</taxon>
        <taxon>Actinopterygii</taxon>
        <taxon>Neopterygii</taxon>
        <taxon>Teleostei</taxon>
        <taxon>Neoteleostei</taxon>
        <taxon>Acanthomorphata</taxon>
        <taxon>Eupercaria</taxon>
        <taxon>Perciformes</taxon>
        <taxon>Cottioidei</taxon>
        <taxon>Cottales</taxon>
        <taxon>Liparidae</taxon>
        <taxon>Liparis</taxon>
    </lineage>
</organism>
<protein>
    <submittedName>
        <fullName evidence="2">Uncharacterized protein</fullName>
    </submittedName>
</protein>
<name>A0A4Z2E1R2_9TELE</name>
<accession>A0A4Z2E1R2</accession>
<proteinExistence type="predicted"/>
<reference evidence="2 3" key="1">
    <citation type="submission" date="2019-03" db="EMBL/GenBank/DDBJ databases">
        <title>First draft genome of Liparis tanakae, snailfish: a comprehensive survey of snailfish specific genes.</title>
        <authorList>
            <person name="Kim W."/>
            <person name="Song I."/>
            <person name="Jeong J.-H."/>
            <person name="Kim D."/>
            <person name="Kim S."/>
            <person name="Ryu S."/>
            <person name="Song J.Y."/>
            <person name="Lee S.K."/>
        </authorList>
    </citation>
    <scope>NUCLEOTIDE SEQUENCE [LARGE SCALE GENOMIC DNA]</scope>
    <source>
        <tissue evidence="2">Muscle</tissue>
    </source>
</reference>
<dbReference type="EMBL" id="SRLO01021632">
    <property type="protein sequence ID" value="TNN22634.1"/>
    <property type="molecule type" value="Genomic_DNA"/>
</dbReference>
<evidence type="ECO:0000256" key="1">
    <source>
        <dbReference type="SAM" id="MobiDB-lite"/>
    </source>
</evidence>
<dbReference type="Proteomes" id="UP000314294">
    <property type="component" value="Unassembled WGS sequence"/>
</dbReference>
<evidence type="ECO:0000313" key="3">
    <source>
        <dbReference type="Proteomes" id="UP000314294"/>
    </source>
</evidence>
<comment type="caution">
    <text evidence="2">The sequence shown here is derived from an EMBL/GenBank/DDBJ whole genome shotgun (WGS) entry which is preliminary data.</text>
</comment>
<dbReference type="AlphaFoldDB" id="A0A4Z2E1R2"/>
<gene>
    <name evidence="2" type="ORF">EYF80_067252</name>
</gene>
<keyword evidence="3" id="KW-1185">Reference proteome</keyword>
<evidence type="ECO:0000313" key="2">
    <source>
        <dbReference type="EMBL" id="TNN22634.1"/>
    </source>
</evidence>
<feature type="region of interest" description="Disordered" evidence="1">
    <location>
        <begin position="1"/>
        <end position="25"/>
    </location>
</feature>